<dbReference type="GO" id="GO:0005525">
    <property type="term" value="F:GTP binding"/>
    <property type="evidence" value="ECO:0007669"/>
    <property type="project" value="UniProtKB-UniRule"/>
</dbReference>
<dbReference type="eggNOG" id="COG0218">
    <property type="taxonomic scope" value="Bacteria"/>
</dbReference>
<proteinExistence type="inferred from homology"/>
<keyword evidence="9 10" id="KW-0131">Cell cycle</keyword>
<dbReference type="RefSeq" id="WP_013489706.1">
    <property type="nucleotide sequence ID" value="NC_014829.1"/>
</dbReference>
<protein>
    <recommendedName>
        <fullName evidence="10">Probable GTP-binding protein EngB</fullName>
    </recommendedName>
</protein>
<keyword evidence="3 10" id="KW-0132">Cell division</keyword>
<dbReference type="PROSITE" id="PS51706">
    <property type="entry name" value="G_ENGB"/>
    <property type="match status" value="1"/>
</dbReference>
<comment type="cofactor">
    <cofactor evidence="1">
        <name>Mg(2+)</name>
        <dbReference type="ChEBI" id="CHEBI:18420"/>
    </cofactor>
</comment>
<dbReference type="NCBIfam" id="TIGR03598">
    <property type="entry name" value="GTPase_YsxC"/>
    <property type="match status" value="1"/>
</dbReference>
<evidence type="ECO:0000256" key="1">
    <source>
        <dbReference type="ARBA" id="ARBA00001946"/>
    </source>
</evidence>
<name>E6TZR9_EVAC2</name>
<accession>E6TZR9</accession>
<keyword evidence="4" id="KW-0479">Metal-binding</keyword>
<sequence length="197" mass="22717">MKINSAEIIISAAKPHQFPAGPFPEVALSGRSNVGKSSFINTMLARKGLARTSQRPGKTQTLNWYFINERFHFVDVPGYGYAKVSKSEREAWGRVMETYFQEREQLKGVVQLIDIRHKPTEDDVMMYDWLKHHEHPVLIVATKADKIPRGKWDKHVKQIKEHLELHTEDKIVVFSSETGQGKEKAWKEMSNLLFGEK</sequence>
<evidence type="ECO:0000313" key="13">
    <source>
        <dbReference type="Proteomes" id="UP000001401"/>
    </source>
</evidence>
<keyword evidence="6" id="KW-0460">Magnesium</keyword>
<keyword evidence="13" id="KW-1185">Reference proteome</keyword>
<feature type="domain" description="EngB-type G" evidence="11">
    <location>
        <begin position="22"/>
        <end position="195"/>
    </location>
</feature>
<organism evidence="12 13">
    <name type="scientific">Evansella cellulosilytica (strain ATCC 21833 / DSM 2522 / FERM P-1141 / JCM 9156 / N-4)</name>
    <name type="common">Bacillus cellulosilyticus</name>
    <dbReference type="NCBI Taxonomy" id="649639"/>
    <lineage>
        <taxon>Bacteria</taxon>
        <taxon>Bacillati</taxon>
        <taxon>Bacillota</taxon>
        <taxon>Bacilli</taxon>
        <taxon>Bacillales</taxon>
        <taxon>Bacillaceae</taxon>
        <taxon>Evansella</taxon>
    </lineage>
</organism>
<dbReference type="InterPro" id="IPR030393">
    <property type="entry name" value="G_ENGB_dom"/>
</dbReference>
<dbReference type="Proteomes" id="UP000001401">
    <property type="component" value="Chromosome"/>
</dbReference>
<evidence type="ECO:0000256" key="9">
    <source>
        <dbReference type="ARBA" id="ARBA00023306"/>
    </source>
</evidence>
<evidence type="ECO:0000256" key="10">
    <source>
        <dbReference type="HAMAP-Rule" id="MF_00321"/>
    </source>
</evidence>
<evidence type="ECO:0000256" key="2">
    <source>
        <dbReference type="ARBA" id="ARBA00009638"/>
    </source>
</evidence>
<evidence type="ECO:0000256" key="6">
    <source>
        <dbReference type="ARBA" id="ARBA00022842"/>
    </source>
</evidence>
<dbReference type="InterPro" id="IPR027417">
    <property type="entry name" value="P-loop_NTPase"/>
</dbReference>
<dbReference type="PANTHER" id="PTHR11649:SF13">
    <property type="entry name" value="ENGB-TYPE G DOMAIN-CONTAINING PROTEIN"/>
    <property type="match status" value="1"/>
</dbReference>
<dbReference type="CDD" id="cd01876">
    <property type="entry name" value="YihA_EngB"/>
    <property type="match status" value="1"/>
</dbReference>
<keyword evidence="5 10" id="KW-0547">Nucleotide-binding</keyword>
<dbReference type="Pfam" id="PF01926">
    <property type="entry name" value="MMR_HSR1"/>
    <property type="match status" value="1"/>
</dbReference>
<dbReference type="Gene3D" id="3.40.50.300">
    <property type="entry name" value="P-loop containing nucleotide triphosphate hydrolases"/>
    <property type="match status" value="1"/>
</dbReference>
<dbReference type="KEGG" id="bco:Bcell_3132"/>
<evidence type="ECO:0000256" key="5">
    <source>
        <dbReference type="ARBA" id="ARBA00022741"/>
    </source>
</evidence>
<dbReference type="HAMAP" id="MF_00321">
    <property type="entry name" value="GTPase_EngB"/>
    <property type="match status" value="1"/>
</dbReference>
<comment type="similarity">
    <text evidence="2 10">Belongs to the TRAFAC class TrmE-Era-EngA-EngB-Septin-like GTPase superfamily. EngB GTPase family.</text>
</comment>
<dbReference type="PANTHER" id="PTHR11649">
    <property type="entry name" value="MSS1/TRME-RELATED GTP-BINDING PROTEIN"/>
    <property type="match status" value="1"/>
</dbReference>
<dbReference type="HOGENOM" id="CLU_033732_3_0_9"/>
<evidence type="ECO:0000256" key="7">
    <source>
        <dbReference type="ARBA" id="ARBA00023134"/>
    </source>
</evidence>
<dbReference type="InterPro" id="IPR019987">
    <property type="entry name" value="GTP-bd_ribosome_bio_YsxC"/>
</dbReference>
<evidence type="ECO:0000256" key="3">
    <source>
        <dbReference type="ARBA" id="ARBA00022618"/>
    </source>
</evidence>
<evidence type="ECO:0000256" key="4">
    <source>
        <dbReference type="ARBA" id="ARBA00022723"/>
    </source>
</evidence>
<dbReference type="InterPro" id="IPR006073">
    <property type="entry name" value="GTP-bd"/>
</dbReference>
<reference evidence="12 13" key="1">
    <citation type="submission" date="2010-12" db="EMBL/GenBank/DDBJ databases">
        <title>Complete sequence of Bacillus cellulosilyticus DSM 2522.</title>
        <authorList>
            <consortium name="US DOE Joint Genome Institute"/>
            <person name="Lucas S."/>
            <person name="Copeland A."/>
            <person name="Lapidus A."/>
            <person name="Cheng J.-F."/>
            <person name="Bruce D."/>
            <person name="Goodwin L."/>
            <person name="Pitluck S."/>
            <person name="Chertkov O."/>
            <person name="Detter J.C."/>
            <person name="Han C."/>
            <person name="Tapia R."/>
            <person name="Land M."/>
            <person name="Hauser L."/>
            <person name="Jeffries C."/>
            <person name="Kyrpides N."/>
            <person name="Ivanova N."/>
            <person name="Mikhailova N."/>
            <person name="Brumm P."/>
            <person name="Mead D."/>
            <person name="Woyke T."/>
        </authorList>
    </citation>
    <scope>NUCLEOTIDE SEQUENCE [LARGE SCALE GENOMIC DNA]</scope>
    <source>
        <strain evidence="13">ATCC 21833 / DSM 2522 / FERM P-1141 / JCM 9156 / N-4</strain>
    </source>
</reference>
<keyword evidence="7 10" id="KW-0342">GTP-binding</keyword>
<evidence type="ECO:0000259" key="11">
    <source>
        <dbReference type="PROSITE" id="PS51706"/>
    </source>
</evidence>
<keyword evidence="8 10" id="KW-0717">Septation</keyword>
<comment type="function">
    <text evidence="10">Necessary for normal cell division and for the maintenance of normal septation.</text>
</comment>
<dbReference type="STRING" id="649639.Bcell_3132"/>
<evidence type="ECO:0000313" key="12">
    <source>
        <dbReference type="EMBL" id="ADU31375.1"/>
    </source>
</evidence>
<dbReference type="EMBL" id="CP002394">
    <property type="protein sequence ID" value="ADU31375.1"/>
    <property type="molecule type" value="Genomic_DNA"/>
</dbReference>
<evidence type="ECO:0000256" key="8">
    <source>
        <dbReference type="ARBA" id="ARBA00023210"/>
    </source>
</evidence>
<gene>
    <name evidence="10" type="primary">engB</name>
    <name evidence="12" type="ordered locus">Bcell_3132</name>
</gene>
<dbReference type="GO" id="GO:0000917">
    <property type="term" value="P:division septum assembly"/>
    <property type="evidence" value="ECO:0007669"/>
    <property type="project" value="UniProtKB-KW"/>
</dbReference>
<dbReference type="OrthoDB" id="9804921at2"/>
<dbReference type="FunFam" id="3.40.50.300:FF:000098">
    <property type="entry name" value="Probable GTP-binding protein EngB"/>
    <property type="match status" value="1"/>
</dbReference>
<dbReference type="SUPFAM" id="SSF52540">
    <property type="entry name" value="P-loop containing nucleoside triphosphate hydrolases"/>
    <property type="match status" value="1"/>
</dbReference>
<dbReference type="GO" id="GO:0046872">
    <property type="term" value="F:metal ion binding"/>
    <property type="evidence" value="ECO:0007669"/>
    <property type="project" value="UniProtKB-KW"/>
</dbReference>
<dbReference type="AlphaFoldDB" id="E6TZR9"/>
<dbReference type="GO" id="GO:0005829">
    <property type="term" value="C:cytosol"/>
    <property type="evidence" value="ECO:0007669"/>
    <property type="project" value="TreeGrafter"/>
</dbReference>